<feature type="non-terminal residue" evidence="2">
    <location>
        <position position="1"/>
    </location>
</feature>
<dbReference type="Proteomes" id="UP000475037">
    <property type="component" value="Unassembled WGS sequence"/>
</dbReference>
<name>A0A6G1BGA7_CROCR</name>
<evidence type="ECO:0000256" key="1">
    <source>
        <dbReference type="SAM" id="Phobius"/>
    </source>
</evidence>
<proteinExistence type="predicted"/>
<accession>A0A6G1BGA7</accession>
<keyword evidence="3" id="KW-1185">Reference proteome</keyword>
<organism evidence="2 3">
    <name type="scientific">Crocuta crocuta</name>
    <name type="common">Spotted hyena</name>
    <dbReference type="NCBI Taxonomy" id="9678"/>
    <lineage>
        <taxon>Eukaryota</taxon>
        <taxon>Metazoa</taxon>
        <taxon>Chordata</taxon>
        <taxon>Craniata</taxon>
        <taxon>Vertebrata</taxon>
        <taxon>Euteleostomi</taxon>
        <taxon>Mammalia</taxon>
        <taxon>Eutheria</taxon>
        <taxon>Laurasiatheria</taxon>
        <taxon>Carnivora</taxon>
        <taxon>Feliformia</taxon>
        <taxon>Hyaenidae</taxon>
        <taxon>Crocuta</taxon>
    </lineage>
</organism>
<comment type="caution">
    <text evidence="2">The sequence shown here is derived from an EMBL/GenBank/DDBJ whole genome shotgun (WGS) entry which is preliminary data.</text>
</comment>
<reference evidence="2 3" key="1">
    <citation type="submission" date="2019-11" db="EMBL/GenBank/DDBJ databases">
        <authorList>
            <person name="Yang C."/>
            <person name="Li F."/>
        </authorList>
    </citation>
    <scope>NUCLEOTIDE SEQUENCE [LARGE SCALE GENOMIC DNA]</scope>
    <source>
        <strain evidence="2">KB4526</strain>
        <tissue evidence="2">Muscle</tissue>
    </source>
</reference>
<gene>
    <name evidence="2" type="primary">Pol_28</name>
    <name evidence="2" type="ORF">FOF47_R06473</name>
</gene>
<feature type="non-terminal residue" evidence="2">
    <location>
        <position position="109"/>
    </location>
</feature>
<keyword evidence="1" id="KW-0472">Membrane</keyword>
<keyword evidence="1" id="KW-0812">Transmembrane</keyword>
<evidence type="ECO:0000313" key="3">
    <source>
        <dbReference type="Proteomes" id="UP000475037"/>
    </source>
</evidence>
<feature type="transmembrane region" description="Helical" evidence="1">
    <location>
        <begin position="31"/>
        <end position="51"/>
    </location>
</feature>
<dbReference type="AlphaFoldDB" id="A0A6G1BGA7"/>
<protein>
    <submittedName>
        <fullName evidence="2">LORF2 protein</fullName>
    </submittedName>
</protein>
<sequence>KIQTMHPQLYGQLLFNKAGKSIQWKIDSLSFFFFFFFFFFLQIVYCLFNQWENWSATCRRMKLDQFITPYTQKNSKWMQDLNVRQETVKILEENTASNLFNLGHSNFLL</sequence>
<keyword evidence="1" id="KW-1133">Transmembrane helix</keyword>
<dbReference type="EMBL" id="VOAJ01000624">
    <property type="protein sequence ID" value="KAF0886727.1"/>
    <property type="molecule type" value="Genomic_DNA"/>
</dbReference>
<evidence type="ECO:0000313" key="2">
    <source>
        <dbReference type="EMBL" id="KAF0886727.1"/>
    </source>
</evidence>